<evidence type="ECO:0000313" key="3">
    <source>
        <dbReference type="Proteomes" id="UP000663828"/>
    </source>
</evidence>
<reference evidence="1" key="1">
    <citation type="submission" date="2021-02" db="EMBL/GenBank/DDBJ databases">
        <authorList>
            <person name="Nowell W R."/>
        </authorList>
    </citation>
    <scope>NUCLEOTIDE SEQUENCE</scope>
</reference>
<evidence type="ECO:0000313" key="4">
    <source>
        <dbReference type="Proteomes" id="UP000663852"/>
    </source>
</evidence>
<dbReference type="EMBL" id="CAJNOJ010000091">
    <property type="protein sequence ID" value="CAF1084119.1"/>
    <property type="molecule type" value="Genomic_DNA"/>
</dbReference>
<comment type="caution">
    <text evidence="1">The sequence shown here is derived from an EMBL/GenBank/DDBJ whole genome shotgun (WGS) entry which is preliminary data.</text>
</comment>
<proteinExistence type="predicted"/>
<evidence type="ECO:0000313" key="1">
    <source>
        <dbReference type="EMBL" id="CAF1084119.1"/>
    </source>
</evidence>
<name>A0A814MVW0_ADIRI</name>
<sequence>MVCFVHHQHFSNKFHTAVNQLRHLKEFSHQTLQNLPKHCCSCYRKQNDVLSSITKRSSTRTTIFDALRLICLQCELEQYISLEMSLAPFKTKHFLRLPFPTLLDSQEETRLSNEFIARQDNIQDLIQHMQNAHFEFITPTTSKTLLCDLTQMRYFLVSRCSTYTEAIQAIYGLWVMISVEDPSHFEIIKHILEQQWMKFLENSKWISSHRTFNWRQDLPRKIMFKKTENVRQYDCEYEADEDDAKENSIDDEISMSTHPSLTFRPIRFKNSDSSRIRRRQHLLFSATNI</sequence>
<protein>
    <submittedName>
        <fullName evidence="1">Uncharacterized protein</fullName>
    </submittedName>
</protein>
<dbReference type="Proteomes" id="UP000663828">
    <property type="component" value="Unassembled WGS sequence"/>
</dbReference>
<dbReference type="AlphaFoldDB" id="A0A814MVW0"/>
<accession>A0A814MVW0</accession>
<evidence type="ECO:0000313" key="2">
    <source>
        <dbReference type="EMBL" id="CAF1609775.1"/>
    </source>
</evidence>
<gene>
    <name evidence="1" type="ORF">EDS130_LOCUS19128</name>
    <name evidence="2" type="ORF">XAT740_LOCUS48759</name>
</gene>
<dbReference type="Proteomes" id="UP000663852">
    <property type="component" value="Unassembled WGS sequence"/>
</dbReference>
<organism evidence="1 4">
    <name type="scientific">Adineta ricciae</name>
    <name type="common">Rotifer</name>
    <dbReference type="NCBI Taxonomy" id="249248"/>
    <lineage>
        <taxon>Eukaryota</taxon>
        <taxon>Metazoa</taxon>
        <taxon>Spiralia</taxon>
        <taxon>Gnathifera</taxon>
        <taxon>Rotifera</taxon>
        <taxon>Eurotatoria</taxon>
        <taxon>Bdelloidea</taxon>
        <taxon>Adinetida</taxon>
        <taxon>Adinetidae</taxon>
        <taxon>Adineta</taxon>
    </lineage>
</organism>
<keyword evidence="3" id="KW-1185">Reference proteome</keyword>
<dbReference type="EMBL" id="CAJNOR010007060">
    <property type="protein sequence ID" value="CAF1609775.1"/>
    <property type="molecule type" value="Genomic_DNA"/>
</dbReference>
<dbReference type="OrthoDB" id="10001081at2759"/>